<organism evidence="12 13">
    <name type="scientific">Branchiostoma belcheri</name>
    <name type="common">Amphioxus</name>
    <dbReference type="NCBI Taxonomy" id="7741"/>
    <lineage>
        <taxon>Eukaryota</taxon>
        <taxon>Metazoa</taxon>
        <taxon>Chordata</taxon>
        <taxon>Cephalochordata</taxon>
        <taxon>Leptocardii</taxon>
        <taxon>Amphioxiformes</taxon>
        <taxon>Branchiostomatidae</taxon>
        <taxon>Branchiostoma</taxon>
    </lineage>
</organism>
<evidence type="ECO:0000313" key="13">
    <source>
        <dbReference type="RefSeq" id="XP_019624977.1"/>
    </source>
</evidence>
<evidence type="ECO:0000256" key="5">
    <source>
        <dbReference type="ARBA" id="ARBA00022840"/>
    </source>
</evidence>
<accession>A0A6P4Z1M7</accession>
<keyword evidence="6" id="KW-0443">Lipid metabolism</keyword>
<evidence type="ECO:0000256" key="4">
    <source>
        <dbReference type="ARBA" id="ARBA00022741"/>
    </source>
</evidence>
<dbReference type="InterPro" id="IPR000873">
    <property type="entry name" value="AMP-dep_synth/lig_dom"/>
</dbReference>
<dbReference type="GO" id="GO:0005524">
    <property type="term" value="F:ATP binding"/>
    <property type="evidence" value="ECO:0007669"/>
    <property type="project" value="UniProtKB-KW"/>
</dbReference>
<evidence type="ECO:0000313" key="12">
    <source>
        <dbReference type="Proteomes" id="UP000515135"/>
    </source>
</evidence>
<dbReference type="Pfam" id="PF13193">
    <property type="entry name" value="AMP-binding_C"/>
    <property type="match status" value="1"/>
</dbReference>
<keyword evidence="12" id="KW-1185">Reference proteome</keyword>
<dbReference type="EC" id="1.13.12.7" evidence="2"/>
<evidence type="ECO:0000256" key="1">
    <source>
        <dbReference type="ARBA" id="ARBA00006432"/>
    </source>
</evidence>
<keyword evidence="7" id="KW-0455">Luminescence</keyword>
<dbReference type="GeneID" id="109470465"/>
<sequence length="600" mass="66142">MCLRMHPLLLRQLTSATSNVRRLQVLRSSVEAALVTTGSPARTFVSCYPRPLRKAEVKYVPTTWSRSFSTVENGILKSRFPDVNIPGNETLTQYVTQHFDDYGNDVAITNGVTGESYTYLQLQDLIRRFGSALTRLGFKQHDVLAIFSPNVPEYAIAFFGASSVGGVVTTANPTYTPDELAYQLQHSNAQYVITIPDVAETVKAAKSKCPSVKEIFVIGSDVPECRNFSDLLADDGSAFPENVSVNTAEDVAVLPYSSGTTGRPKGVVLTNNNIVANLRQIINKGMLEFNRQEDCLIAQLPFFHIYGMVAVLSCCLRQGVRFVTIPRFEPELYLRVIQDYKVNRVMMVPPIALFLSQHPMVDQYDLSRVKDLMCAAAPMGINLTMALRDKLKPQSLRQGYGLTETSPVTHLCVEDEFAPGSVGITLPNTEVKVIHTETGQALGEGEDGEICVRGPQVMKGYLNNPEATAGCIDSDGWFHTGDIGHYDDKGYFYIVDRLKELIKYKGLQVAPADLEAVLLGHPSVQDVAVIGVPDERAGEVPKAFIVKKSDDVTEKEIVDYVAGKVAPFKKLRGGVEFVNEISKSASGKILRRTLRDMSRK</sequence>
<feature type="domain" description="AMP-dependent synthetase/ligase" evidence="10">
    <location>
        <begin position="99"/>
        <end position="462"/>
    </location>
</feature>
<proteinExistence type="inferred from homology"/>
<dbReference type="InterPro" id="IPR042099">
    <property type="entry name" value="ANL_N_sf"/>
</dbReference>
<dbReference type="InterPro" id="IPR025110">
    <property type="entry name" value="AMP-bd_C"/>
</dbReference>
<dbReference type="PROSITE" id="PS00455">
    <property type="entry name" value="AMP_BINDING"/>
    <property type="match status" value="1"/>
</dbReference>
<dbReference type="InterPro" id="IPR045851">
    <property type="entry name" value="AMP-bd_C_sf"/>
</dbReference>
<dbReference type="OrthoDB" id="10253869at2759"/>
<evidence type="ECO:0000256" key="2">
    <source>
        <dbReference type="ARBA" id="ARBA00012532"/>
    </source>
</evidence>
<dbReference type="PANTHER" id="PTHR24096:SF422">
    <property type="entry name" value="BCDNA.GH02901"/>
    <property type="match status" value="1"/>
</dbReference>
<dbReference type="InterPro" id="IPR020845">
    <property type="entry name" value="AMP-binding_CS"/>
</dbReference>
<name>A0A6P4Z1M7_BRABE</name>
<dbReference type="KEGG" id="bbel:109470465"/>
<keyword evidence="4" id="KW-0547">Nucleotide-binding</keyword>
<dbReference type="PANTHER" id="PTHR24096">
    <property type="entry name" value="LONG-CHAIN-FATTY-ACID--COA LIGASE"/>
    <property type="match status" value="1"/>
</dbReference>
<dbReference type="Gene3D" id="3.40.50.12780">
    <property type="entry name" value="N-terminal domain of ligase-like"/>
    <property type="match status" value="1"/>
</dbReference>
<dbReference type="FunFam" id="3.30.300.30:FF:000007">
    <property type="entry name" value="4-coumarate--CoA ligase 2"/>
    <property type="match status" value="1"/>
</dbReference>
<gene>
    <name evidence="13" type="primary">LOC109470465</name>
</gene>
<dbReference type="AlphaFoldDB" id="A0A6P4Z1M7"/>
<dbReference type="FunFam" id="3.40.50.12780:FF:000003">
    <property type="entry name" value="Long-chain-fatty-acid--CoA ligase FadD"/>
    <property type="match status" value="1"/>
</dbReference>
<evidence type="ECO:0000256" key="3">
    <source>
        <dbReference type="ARBA" id="ARBA00019043"/>
    </source>
</evidence>
<keyword evidence="5" id="KW-0067">ATP-binding</keyword>
<dbReference type="Pfam" id="PF00501">
    <property type="entry name" value="AMP-binding"/>
    <property type="match status" value="1"/>
</dbReference>
<evidence type="ECO:0000259" key="11">
    <source>
        <dbReference type="Pfam" id="PF13193"/>
    </source>
</evidence>
<dbReference type="GO" id="GO:0016405">
    <property type="term" value="F:CoA-ligase activity"/>
    <property type="evidence" value="ECO:0007669"/>
    <property type="project" value="TreeGrafter"/>
</dbReference>
<dbReference type="Proteomes" id="UP000515135">
    <property type="component" value="Unplaced"/>
</dbReference>
<dbReference type="RefSeq" id="XP_019624977.1">
    <property type="nucleotide sequence ID" value="XM_019769418.1"/>
</dbReference>
<evidence type="ECO:0000256" key="7">
    <source>
        <dbReference type="ARBA" id="ARBA00023223"/>
    </source>
</evidence>
<dbReference type="Gene3D" id="3.30.300.30">
    <property type="match status" value="1"/>
</dbReference>
<evidence type="ECO:0000256" key="8">
    <source>
        <dbReference type="ARBA" id="ARBA00023262"/>
    </source>
</evidence>
<feature type="domain" description="AMP-binding enzyme C-terminal" evidence="11">
    <location>
        <begin position="514"/>
        <end position="588"/>
    </location>
</feature>
<evidence type="ECO:0000256" key="6">
    <source>
        <dbReference type="ARBA" id="ARBA00023098"/>
    </source>
</evidence>
<comment type="catalytic activity">
    <reaction evidence="9">
        <text>firefly D-luciferin + ATP + O2 = firefly oxyluciferin + hnu + AMP + CO2 + diphosphate</text>
        <dbReference type="Rhea" id="RHEA:10732"/>
        <dbReference type="ChEBI" id="CHEBI:15379"/>
        <dbReference type="ChEBI" id="CHEBI:16526"/>
        <dbReference type="ChEBI" id="CHEBI:16792"/>
        <dbReference type="ChEBI" id="CHEBI:30212"/>
        <dbReference type="ChEBI" id="CHEBI:30616"/>
        <dbReference type="ChEBI" id="CHEBI:33019"/>
        <dbReference type="ChEBI" id="CHEBI:58038"/>
        <dbReference type="ChEBI" id="CHEBI:456215"/>
        <dbReference type="EC" id="1.13.12.7"/>
    </reaction>
</comment>
<protein>
    <recommendedName>
        <fullName evidence="3">Luciferin 4-monooxygenase</fullName>
        <ecNumber evidence="2">1.13.12.7</ecNumber>
    </recommendedName>
</protein>
<keyword evidence="8" id="KW-0599">Photoprotein</keyword>
<evidence type="ECO:0000256" key="9">
    <source>
        <dbReference type="ARBA" id="ARBA00048497"/>
    </source>
</evidence>
<dbReference type="GO" id="GO:0008218">
    <property type="term" value="P:bioluminescence"/>
    <property type="evidence" value="ECO:0007669"/>
    <property type="project" value="UniProtKB-KW"/>
</dbReference>
<dbReference type="GO" id="GO:0006629">
    <property type="term" value="P:lipid metabolic process"/>
    <property type="evidence" value="ECO:0007669"/>
    <property type="project" value="UniProtKB-KW"/>
</dbReference>
<reference evidence="13" key="1">
    <citation type="submission" date="2025-08" db="UniProtKB">
        <authorList>
            <consortium name="RefSeq"/>
        </authorList>
    </citation>
    <scope>IDENTIFICATION</scope>
    <source>
        <tissue evidence="13">Gonad</tissue>
    </source>
</reference>
<dbReference type="SUPFAM" id="SSF56801">
    <property type="entry name" value="Acetyl-CoA synthetase-like"/>
    <property type="match status" value="1"/>
</dbReference>
<evidence type="ECO:0000259" key="10">
    <source>
        <dbReference type="Pfam" id="PF00501"/>
    </source>
</evidence>
<comment type="similarity">
    <text evidence="1">Belongs to the ATP-dependent AMP-binding enzyme family.</text>
</comment>